<protein>
    <recommendedName>
        <fullName evidence="3">DNA2/NAM7 helicase-like C-terminal domain-containing protein</fullName>
    </recommendedName>
</protein>
<gene>
    <name evidence="1" type="ORF">FEQUK3_LOCUS2820</name>
</gene>
<reference evidence="1" key="1">
    <citation type="submission" date="2021-05" db="EMBL/GenBank/DDBJ databases">
        <authorList>
            <person name="Khan N."/>
        </authorList>
    </citation>
    <scope>NUCLEOTIDE SEQUENCE</scope>
</reference>
<dbReference type="EMBL" id="CAJSTJ010000111">
    <property type="protein sequence ID" value="CAG7557090.1"/>
    <property type="molecule type" value="Genomic_DNA"/>
</dbReference>
<name>A0A8J2NEK7_FUSEQ</name>
<evidence type="ECO:0000313" key="1">
    <source>
        <dbReference type="EMBL" id="CAG7557090.1"/>
    </source>
</evidence>
<evidence type="ECO:0008006" key="3">
    <source>
        <dbReference type="Google" id="ProtNLM"/>
    </source>
</evidence>
<accession>A0A8J2NEK7</accession>
<evidence type="ECO:0000313" key="2">
    <source>
        <dbReference type="Proteomes" id="UP000693738"/>
    </source>
</evidence>
<comment type="caution">
    <text evidence="1">The sequence shown here is derived from an EMBL/GenBank/DDBJ whole genome shotgun (WGS) entry which is preliminary data.</text>
</comment>
<dbReference type="Proteomes" id="UP000693738">
    <property type="component" value="Unassembled WGS sequence"/>
</dbReference>
<dbReference type="AlphaFoldDB" id="A0A8J2NEK7"/>
<organism evidence="1 2">
    <name type="scientific">Fusarium equiseti</name>
    <name type="common">Fusarium scirpi</name>
    <dbReference type="NCBI Taxonomy" id="61235"/>
    <lineage>
        <taxon>Eukaryota</taxon>
        <taxon>Fungi</taxon>
        <taxon>Dikarya</taxon>
        <taxon>Ascomycota</taxon>
        <taxon>Pezizomycotina</taxon>
        <taxon>Sordariomycetes</taxon>
        <taxon>Hypocreomycetidae</taxon>
        <taxon>Hypocreales</taxon>
        <taxon>Nectriaceae</taxon>
        <taxon>Fusarium</taxon>
        <taxon>Fusarium incarnatum-equiseti species complex</taxon>
    </lineage>
</organism>
<sequence length="256" mass="28531">MNVEMKQATQSAISTDIGLNFGVAGRGKSYLLLKAFYDRLQDTLESIGIDAASHFPVMRLYSTEGESAHLQSSEEHNDYESLTVTARMKMDISMKPIKAESLALNVCNISMKIHTYIDKAYRGRGRILTSDFKSGYDNSISHITKPENEPSVTGKYINRKLYAISTKATPNDVFMITPYRGNLECLESVRNVKTKDMPDIANITINTTGSFQGRVEYVVIPVLAHFSPKAWVIIGHCPRLQGFRTRKVITLAGGAR</sequence>
<proteinExistence type="predicted"/>